<sequence length="605" mass="65521">MRTRNGTKRNFSILEPTVKKSENDDDSSIETTASPAPALDSSLSPADVGEDDSYISTFTRGHATYSEMVAAKRQRVAEMMVKSGLLAAVAGVRNAAAADKTRRATASSHGGIVARKSKKTTMVPPRRKSGRIAGEKAQGLQVEREMAGGKVVVSGTIGEKLNTVDVRPSFHSNRVNDGSPLSLVDAMGHVDERFVKDEKEKIVACESFWDKVIPSAKDMMKSEDDTVSHGFPLLNVNSGMTAKITPDRIYAIATHPSPHNLVVAAGDKSGHVGIWRVTDDDDDDDLGPVSLFRPHSGCVNHVAFSPDGSSMTTISYDGSVRLQNLTRGEGSFEEIFASYPSLDNNIVGADMYGYGLDTGYKYWTQYGCYTDSSSNSLLLSTSIGTVMHIDLRSGKGRTRLKKVRDRGFEAGGSPFNVTFNVEMSSKKINTLSLHPNKTTLATAGLDTTVKIWDIRKVDTRKNPKPLAVQQCGRSVNSAFFSPSGSQLLATTMSNSLTLSKDVNLLPISSSIKPQINIRHDNQTGRWLTTFMAQWHPTNDIFVVGSMKRPRMIEIFGSDGKSMQDLVGDGLTAVASRCCFRGNARGAREAVVGGNASGRVSVFRDM</sequence>
<evidence type="ECO:0000256" key="1">
    <source>
        <dbReference type="ARBA" id="ARBA00005434"/>
    </source>
</evidence>
<feature type="region of interest" description="Disordered" evidence="7">
    <location>
        <begin position="100"/>
        <end position="135"/>
    </location>
</feature>
<dbReference type="SUPFAM" id="SSF50978">
    <property type="entry name" value="WD40 repeat-like"/>
    <property type="match status" value="1"/>
</dbReference>
<dbReference type="PROSITE" id="PS00678">
    <property type="entry name" value="WD_REPEATS_1"/>
    <property type="match status" value="1"/>
</dbReference>
<evidence type="ECO:0000256" key="6">
    <source>
        <dbReference type="PROSITE-ProRule" id="PRU00221"/>
    </source>
</evidence>
<comment type="similarity">
    <text evidence="1">Belongs to the WD repeat DDB2/WDR76 family.</text>
</comment>
<evidence type="ECO:0008006" key="9">
    <source>
        <dbReference type="Google" id="ProtNLM"/>
    </source>
</evidence>
<feature type="compositionally biased region" description="Basic residues" evidence="7">
    <location>
        <begin position="115"/>
        <end position="130"/>
    </location>
</feature>
<feature type="compositionally biased region" description="Low complexity" evidence="7">
    <location>
        <begin position="33"/>
        <end position="47"/>
    </location>
</feature>
<dbReference type="PANTHER" id="PTHR14773:SF0">
    <property type="entry name" value="WD REPEAT-CONTAINING PROTEIN 76"/>
    <property type="match status" value="1"/>
</dbReference>
<dbReference type="AlphaFoldDB" id="A0A7S1B7W6"/>
<feature type="repeat" description="WD" evidence="6">
    <location>
        <begin position="421"/>
        <end position="462"/>
    </location>
</feature>
<gene>
    <name evidence="8" type="ORF">CHYS00102_LOCUS5020</name>
</gene>
<evidence type="ECO:0000256" key="5">
    <source>
        <dbReference type="ARBA" id="ARBA00023125"/>
    </source>
</evidence>
<dbReference type="PANTHER" id="PTHR14773">
    <property type="entry name" value="WD REPEAT-CONTAINING PROTEIN 76"/>
    <property type="match status" value="1"/>
</dbReference>
<dbReference type="EMBL" id="HBFR01006957">
    <property type="protein sequence ID" value="CAD8877836.1"/>
    <property type="molecule type" value="Transcribed_RNA"/>
</dbReference>
<evidence type="ECO:0000256" key="4">
    <source>
        <dbReference type="ARBA" id="ARBA00022763"/>
    </source>
</evidence>
<dbReference type="InterPro" id="IPR050853">
    <property type="entry name" value="WD_repeat_DNA-damage-binding"/>
</dbReference>
<dbReference type="GO" id="GO:0005634">
    <property type="term" value="C:nucleus"/>
    <property type="evidence" value="ECO:0007669"/>
    <property type="project" value="TreeGrafter"/>
</dbReference>
<keyword evidence="4" id="KW-0227">DNA damage</keyword>
<reference evidence="8" key="1">
    <citation type="submission" date="2021-01" db="EMBL/GenBank/DDBJ databases">
        <authorList>
            <person name="Corre E."/>
            <person name="Pelletier E."/>
            <person name="Niang G."/>
            <person name="Scheremetjew M."/>
            <person name="Finn R."/>
            <person name="Kale V."/>
            <person name="Holt S."/>
            <person name="Cochrane G."/>
            <person name="Meng A."/>
            <person name="Brown T."/>
            <person name="Cohen L."/>
        </authorList>
    </citation>
    <scope>NUCLEOTIDE SEQUENCE</scope>
    <source>
        <strain evidence="8">308</strain>
    </source>
</reference>
<dbReference type="InterPro" id="IPR015943">
    <property type="entry name" value="WD40/YVTN_repeat-like_dom_sf"/>
</dbReference>
<evidence type="ECO:0000256" key="7">
    <source>
        <dbReference type="SAM" id="MobiDB-lite"/>
    </source>
</evidence>
<dbReference type="GO" id="GO:0003677">
    <property type="term" value="F:DNA binding"/>
    <property type="evidence" value="ECO:0007669"/>
    <property type="project" value="UniProtKB-KW"/>
</dbReference>
<feature type="region of interest" description="Disordered" evidence="7">
    <location>
        <begin position="1"/>
        <end position="48"/>
    </location>
</feature>
<evidence type="ECO:0000256" key="3">
    <source>
        <dbReference type="ARBA" id="ARBA00022737"/>
    </source>
</evidence>
<dbReference type="GO" id="GO:2000001">
    <property type="term" value="P:regulation of DNA damage checkpoint"/>
    <property type="evidence" value="ECO:0007669"/>
    <property type="project" value="TreeGrafter"/>
</dbReference>
<keyword evidence="3" id="KW-0677">Repeat</keyword>
<organism evidence="8">
    <name type="scientific">Corethron hystrix</name>
    <dbReference type="NCBI Taxonomy" id="216773"/>
    <lineage>
        <taxon>Eukaryota</taxon>
        <taxon>Sar</taxon>
        <taxon>Stramenopiles</taxon>
        <taxon>Ochrophyta</taxon>
        <taxon>Bacillariophyta</taxon>
        <taxon>Coscinodiscophyceae</taxon>
        <taxon>Corethrophycidae</taxon>
        <taxon>Corethrales</taxon>
        <taxon>Corethraceae</taxon>
        <taxon>Corethron</taxon>
    </lineage>
</organism>
<name>A0A7S1B7W6_9STRA</name>
<dbReference type="InterPro" id="IPR001680">
    <property type="entry name" value="WD40_rpt"/>
</dbReference>
<protein>
    <recommendedName>
        <fullName evidence="9">WD repeat-containing protein 76</fullName>
    </recommendedName>
</protein>
<dbReference type="Pfam" id="PF00400">
    <property type="entry name" value="WD40"/>
    <property type="match status" value="2"/>
</dbReference>
<dbReference type="GO" id="GO:0006974">
    <property type="term" value="P:DNA damage response"/>
    <property type="evidence" value="ECO:0007669"/>
    <property type="project" value="UniProtKB-KW"/>
</dbReference>
<evidence type="ECO:0000256" key="2">
    <source>
        <dbReference type="ARBA" id="ARBA00022574"/>
    </source>
</evidence>
<dbReference type="SMART" id="SM00320">
    <property type="entry name" value="WD40"/>
    <property type="match status" value="4"/>
</dbReference>
<accession>A0A7S1B7W6</accession>
<feature type="repeat" description="WD" evidence="6">
    <location>
        <begin position="292"/>
        <end position="333"/>
    </location>
</feature>
<evidence type="ECO:0000313" key="8">
    <source>
        <dbReference type="EMBL" id="CAD8877836.1"/>
    </source>
</evidence>
<dbReference type="InterPro" id="IPR019775">
    <property type="entry name" value="WD40_repeat_CS"/>
</dbReference>
<keyword evidence="5" id="KW-0238">DNA-binding</keyword>
<dbReference type="Gene3D" id="2.130.10.10">
    <property type="entry name" value="YVTN repeat-like/Quinoprotein amine dehydrogenase"/>
    <property type="match status" value="1"/>
</dbReference>
<dbReference type="InterPro" id="IPR036322">
    <property type="entry name" value="WD40_repeat_dom_sf"/>
</dbReference>
<keyword evidence="2 6" id="KW-0853">WD repeat</keyword>
<dbReference type="PROSITE" id="PS50294">
    <property type="entry name" value="WD_REPEATS_REGION"/>
    <property type="match status" value="1"/>
</dbReference>
<dbReference type="PROSITE" id="PS50082">
    <property type="entry name" value="WD_REPEATS_2"/>
    <property type="match status" value="2"/>
</dbReference>
<proteinExistence type="inferred from homology"/>